<feature type="chain" id="PRO_5023805842" description="DUF11 domain-containing protein" evidence="1">
    <location>
        <begin position="32"/>
        <end position="200"/>
    </location>
</feature>
<dbReference type="Proteomes" id="UP000327011">
    <property type="component" value="Unassembled WGS sequence"/>
</dbReference>
<comment type="caution">
    <text evidence="2">The sequence shown here is derived from an EMBL/GenBank/DDBJ whole genome shotgun (WGS) entry which is preliminary data.</text>
</comment>
<protein>
    <recommendedName>
        <fullName evidence="4">DUF11 domain-containing protein</fullName>
    </recommendedName>
</protein>
<evidence type="ECO:0000313" key="3">
    <source>
        <dbReference type="Proteomes" id="UP000327011"/>
    </source>
</evidence>
<evidence type="ECO:0008006" key="4">
    <source>
        <dbReference type="Google" id="ProtNLM"/>
    </source>
</evidence>
<feature type="signal peptide" evidence="1">
    <location>
        <begin position="1"/>
        <end position="31"/>
    </location>
</feature>
<evidence type="ECO:0000256" key="1">
    <source>
        <dbReference type="SAM" id="SignalP"/>
    </source>
</evidence>
<keyword evidence="3" id="KW-1185">Reference proteome</keyword>
<reference evidence="2 3" key="1">
    <citation type="submission" date="2019-09" db="EMBL/GenBank/DDBJ databases">
        <title>Screening of Novel Bioactive Compounds from Soil-Associated.</title>
        <authorList>
            <person name="Gong X."/>
        </authorList>
    </citation>
    <scope>NUCLEOTIDE SEQUENCE [LARGE SCALE GENOMIC DNA]</scope>
    <source>
        <strain evidence="2 3">Gxj-6</strain>
    </source>
</reference>
<sequence>MRTLIRKSTTSLVASLAAGALVVSAPTAASASAPSLAPTAARAASTTSTSASTSSATTAAAAAPVSIKVSYPYRVRAGRVVSFKVTLVNKLKTRTDEIFLAAKFPKNVTKARIYVPQGSRYNERCTRERIRALCVLPGLKKGRSYTFWAKAWVSGSARGKLYGYFGGAVTDTPLNTDPKQLLNEFGGSISWVKTKSTITR</sequence>
<accession>A0A5J5K062</accession>
<dbReference type="EMBL" id="VYTZ01000008">
    <property type="protein sequence ID" value="KAA9376297.1"/>
    <property type="molecule type" value="Genomic_DNA"/>
</dbReference>
<dbReference type="RefSeq" id="WP_150935728.1">
    <property type="nucleotide sequence ID" value="NZ_VYTZ01000008.1"/>
</dbReference>
<keyword evidence="1" id="KW-0732">Signal</keyword>
<name>A0A5J5K062_9ACTN</name>
<proteinExistence type="predicted"/>
<organism evidence="2 3">
    <name type="scientific">Microbispora cellulosiformans</name>
    <dbReference type="NCBI Taxonomy" id="2614688"/>
    <lineage>
        <taxon>Bacteria</taxon>
        <taxon>Bacillati</taxon>
        <taxon>Actinomycetota</taxon>
        <taxon>Actinomycetes</taxon>
        <taxon>Streptosporangiales</taxon>
        <taxon>Streptosporangiaceae</taxon>
        <taxon>Microbispora</taxon>
    </lineage>
</organism>
<gene>
    <name evidence="2" type="ORF">F5972_22960</name>
</gene>
<dbReference type="AlphaFoldDB" id="A0A5J5K062"/>
<evidence type="ECO:0000313" key="2">
    <source>
        <dbReference type="EMBL" id="KAA9376297.1"/>
    </source>
</evidence>